<dbReference type="NCBIfam" id="NF045608">
    <property type="entry name" value="EpsI_type_V"/>
    <property type="match status" value="1"/>
</dbReference>
<dbReference type="RefSeq" id="WP_166411504.1">
    <property type="nucleotide sequence ID" value="NZ_CP049869.1"/>
</dbReference>
<organism evidence="2 3">
    <name type="scientific">Sphingomonas piscis</name>
    <dbReference type="NCBI Taxonomy" id="2714943"/>
    <lineage>
        <taxon>Bacteria</taxon>
        <taxon>Pseudomonadati</taxon>
        <taxon>Pseudomonadota</taxon>
        <taxon>Alphaproteobacteria</taxon>
        <taxon>Sphingomonadales</taxon>
        <taxon>Sphingomonadaceae</taxon>
        <taxon>Sphingomonas</taxon>
    </lineage>
</organism>
<protein>
    <submittedName>
        <fullName evidence="2">EpsI family protein</fullName>
    </submittedName>
</protein>
<feature type="domain" description="Methanolan biosynthesis EpsI" evidence="1">
    <location>
        <begin position="13"/>
        <end position="216"/>
    </location>
</feature>
<dbReference type="Proteomes" id="UP000503222">
    <property type="component" value="Chromosome"/>
</dbReference>
<dbReference type="AlphaFoldDB" id="A0A6G7YQV0"/>
<accession>A0A6G7YQV0</accession>
<keyword evidence="3" id="KW-1185">Reference proteome</keyword>
<dbReference type="Pfam" id="PF11984">
    <property type="entry name" value="DUF3485"/>
    <property type="match status" value="1"/>
</dbReference>
<dbReference type="NCBIfam" id="TIGR02914">
    <property type="entry name" value="EpsI_fam"/>
    <property type="match status" value="1"/>
</dbReference>
<evidence type="ECO:0000313" key="3">
    <source>
        <dbReference type="Proteomes" id="UP000503222"/>
    </source>
</evidence>
<gene>
    <name evidence="2" type="primary">epsI</name>
    <name evidence="2" type="ORF">G7077_09605</name>
</gene>
<proteinExistence type="predicted"/>
<evidence type="ECO:0000313" key="2">
    <source>
        <dbReference type="EMBL" id="QIK79113.1"/>
    </source>
</evidence>
<sequence length="227" mass="25082">MNFEPKLDRRKMLLSLALTASAGITFARQPRNKVDYLGSRKLERLIPTQIGDWRFATTSGLVVPPEDPLSDALYSQLLTRVYSDGINPDMMLLIAQSSAQTGLLQVHRPEFCYPAGGFQLSPIIQRQALIGGERTLTMNQLTASNPGRVERILYWTRVGNAMPISWAQQRLAIAVDNLKGRIPDAVLVRVSTVDADGPSAFTRLADFVEAMISGIQTADRRILVSDV</sequence>
<dbReference type="KEGG" id="spii:G7077_09605"/>
<name>A0A6G7YQV0_9SPHN</name>
<reference evidence="2 3" key="1">
    <citation type="submission" date="2020-03" db="EMBL/GenBank/DDBJ databases">
        <title>Sphingomonas sp. nov., isolated from fish.</title>
        <authorList>
            <person name="Hyun D.-W."/>
            <person name="Bae J.-W."/>
        </authorList>
    </citation>
    <scope>NUCLEOTIDE SEQUENCE [LARGE SCALE GENOMIC DNA]</scope>
    <source>
        <strain evidence="2 3">HDW15B</strain>
    </source>
</reference>
<dbReference type="EMBL" id="CP049869">
    <property type="protein sequence ID" value="QIK79113.1"/>
    <property type="molecule type" value="Genomic_DNA"/>
</dbReference>
<evidence type="ECO:0000259" key="1">
    <source>
        <dbReference type="Pfam" id="PF11984"/>
    </source>
</evidence>
<dbReference type="InterPro" id="IPR054654">
    <property type="entry name" value="EpsI_type_V_pred"/>
</dbReference>
<dbReference type="InterPro" id="IPR014263">
    <property type="entry name" value="Methanolan_biosynth_EpsI"/>
</dbReference>